<organism evidence="2 3">
    <name type="scientific">Actinomadura barringtoniae</name>
    <dbReference type="NCBI Taxonomy" id="1427535"/>
    <lineage>
        <taxon>Bacteria</taxon>
        <taxon>Bacillati</taxon>
        <taxon>Actinomycetota</taxon>
        <taxon>Actinomycetes</taxon>
        <taxon>Streptosporangiales</taxon>
        <taxon>Thermomonosporaceae</taxon>
        <taxon>Actinomadura</taxon>
    </lineage>
</organism>
<dbReference type="GO" id="GO:0006487">
    <property type="term" value="P:protein N-linked glycosylation"/>
    <property type="evidence" value="ECO:0007669"/>
    <property type="project" value="TreeGrafter"/>
</dbReference>
<protein>
    <submittedName>
        <fullName evidence="2">Glycosyltransferase</fullName>
    </submittedName>
</protein>
<dbReference type="Gene3D" id="3.90.550.10">
    <property type="entry name" value="Spore Coat Polysaccharide Biosynthesis Protein SpsA, Chain A"/>
    <property type="match status" value="1"/>
</dbReference>
<dbReference type="PANTHER" id="PTHR10859">
    <property type="entry name" value="GLYCOSYL TRANSFERASE"/>
    <property type="match status" value="1"/>
</dbReference>
<dbReference type="RefSeq" id="WP_208255961.1">
    <property type="nucleotide sequence ID" value="NZ_JAGEOJ010000005.1"/>
</dbReference>
<dbReference type="AlphaFoldDB" id="A0A939PGY2"/>
<dbReference type="Pfam" id="PF00535">
    <property type="entry name" value="Glycos_transf_2"/>
    <property type="match status" value="1"/>
</dbReference>
<feature type="domain" description="Glycosyltransferase 2-like" evidence="1">
    <location>
        <begin position="12"/>
        <end position="164"/>
    </location>
</feature>
<reference evidence="2" key="1">
    <citation type="submission" date="2021-03" db="EMBL/GenBank/DDBJ databases">
        <authorList>
            <person name="Kanchanasin P."/>
            <person name="Saeng-In P."/>
            <person name="Phongsopitanun W."/>
            <person name="Yuki M."/>
            <person name="Kudo T."/>
            <person name="Ohkuma M."/>
            <person name="Tanasupawat S."/>
        </authorList>
    </citation>
    <scope>NUCLEOTIDE SEQUENCE</scope>
    <source>
        <strain evidence="2">GKU 128</strain>
    </source>
</reference>
<comment type="caution">
    <text evidence="2">The sequence shown here is derived from an EMBL/GenBank/DDBJ whole genome shotgun (WGS) entry which is preliminary data.</text>
</comment>
<accession>A0A939PGY2</accession>
<evidence type="ECO:0000313" key="3">
    <source>
        <dbReference type="Proteomes" id="UP000669179"/>
    </source>
</evidence>
<evidence type="ECO:0000313" key="2">
    <source>
        <dbReference type="EMBL" id="MBO2448321.1"/>
    </source>
</evidence>
<evidence type="ECO:0000259" key="1">
    <source>
        <dbReference type="Pfam" id="PF00535"/>
    </source>
</evidence>
<dbReference type="InterPro" id="IPR001173">
    <property type="entry name" value="Glyco_trans_2-like"/>
</dbReference>
<keyword evidence="3" id="KW-1185">Reference proteome</keyword>
<gene>
    <name evidence="2" type="ORF">J4573_14545</name>
</gene>
<dbReference type="PANTHER" id="PTHR10859:SF91">
    <property type="entry name" value="DOLICHYL-PHOSPHATE BETA-GLUCOSYLTRANSFERASE"/>
    <property type="match status" value="1"/>
</dbReference>
<dbReference type="InterPro" id="IPR029044">
    <property type="entry name" value="Nucleotide-diphossugar_trans"/>
</dbReference>
<dbReference type="Proteomes" id="UP000669179">
    <property type="component" value="Unassembled WGS sequence"/>
</dbReference>
<dbReference type="EMBL" id="JAGEOJ010000005">
    <property type="protein sequence ID" value="MBO2448321.1"/>
    <property type="molecule type" value="Genomic_DNA"/>
</dbReference>
<proteinExistence type="predicted"/>
<sequence>MGDHPRSAALEIVVPAYNEAERLPVGLSVLCKKLAELPVRAEVIVVDNASTDGTADIVRNWQGPVPVRLLHCAQRGKGAAVRAGLLATRAPHVGFCDADMATDLAALDDVLDLLREGHPVVVGSRRHHDSIVEAYGHPLRRLGAITFNRVVRDLAGGIADTQCGFKFFAGPLARASAADLRTAGFSFDVELLMHCVRRGAAVTDIPVVWKDRAGSTYSVRRHSFQCLRDIVQIRARSTFLAPATHHTIVRADGTVPSTSGAGPG</sequence>
<dbReference type="SUPFAM" id="SSF53448">
    <property type="entry name" value="Nucleotide-diphospho-sugar transferases"/>
    <property type="match status" value="1"/>
</dbReference>
<name>A0A939PGY2_9ACTN</name>